<sequence>MKRFNFLWLLFILILLNSCGEDKENNTLQEYSFDTENKLNDQAAISEQNNTGNQGLKPYYVMNKQFGMPIGVMPIPRTWKKQEVNAENILFEAPNGVKVYNEIFNSFFYSNSPQRNQFTLQSGGNVKPIKSLQLLINEELKPFIESQGGRYINQFPLPQLAQFDKQFNSYLFKSTPEQRQTDCVVTEWEGPDGKLSMVIVRYFIAQYTSIGGLDWGYTLNSLEAPKAEYESAKNTYINALLNFQINPQWVQTNNQYYAQAAQQSNAAHQQRMASIQAQGQQILAAGRARSQAMDNQYNAWRSNQAASDAGHAKYIDGIYERRNMTDASGNIYKVDGYENNVWMNHNNEYIATDNSLWNPNTDNTTNNYNWQHLEETDNGY</sequence>
<evidence type="ECO:0000256" key="1">
    <source>
        <dbReference type="SAM" id="SignalP"/>
    </source>
</evidence>
<gene>
    <name evidence="2" type="ORF">DHV22_03365</name>
</gene>
<comment type="caution">
    <text evidence="2">The sequence shown here is derived from an EMBL/GenBank/DDBJ whole genome shotgun (WGS) entry which is preliminary data.</text>
</comment>
<protein>
    <submittedName>
        <fullName evidence="2">Uncharacterized protein</fullName>
    </submittedName>
</protein>
<dbReference type="AlphaFoldDB" id="A0A3D6BNX5"/>
<dbReference type="Proteomes" id="UP000263268">
    <property type="component" value="Unassembled WGS sequence"/>
</dbReference>
<reference evidence="2 3" key="1">
    <citation type="journal article" date="2018" name="Nat. Biotechnol.">
        <title>A standardized bacterial taxonomy based on genome phylogeny substantially revises the tree of life.</title>
        <authorList>
            <person name="Parks D.H."/>
            <person name="Chuvochina M."/>
            <person name="Waite D.W."/>
            <person name="Rinke C."/>
            <person name="Skarshewski A."/>
            <person name="Chaumeil P.A."/>
            <person name="Hugenholtz P."/>
        </authorList>
    </citation>
    <scope>NUCLEOTIDE SEQUENCE [LARGE SCALE GENOMIC DNA]</scope>
    <source>
        <strain evidence="2">UBA10227</strain>
    </source>
</reference>
<keyword evidence="1" id="KW-0732">Signal</keyword>
<feature type="signal peptide" evidence="1">
    <location>
        <begin position="1"/>
        <end position="20"/>
    </location>
</feature>
<dbReference type="EMBL" id="DPRK01000055">
    <property type="protein sequence ID" value="HCY80698.1"/>
    <property type="molecule type" value="Genomic_DNA"/>
</dbReference>
<evidence type="ECO:0000313" key="3">
    <source>
        <dbReference type="Proteomes" id="UP000263268"/>
    </source>
</evidence>
<proteinExistence type="predicted"/>
<name>A0A3D6BNX5_9FLAO</name>
<accession>A0A3D6BNX5</accession>
<feature type="chain" id="PRO_5017641777" evidence="1">
    <location>
        <begin position="21"/>
        <end position="380"/>
    </location>
</feature>
<organism evidence="2 3">
    <name type="scientific">Xanthomarina gelatinilytica</name>
    <dbReference type="NCBI Taxonomy" id="1137281"/>
    <lineage>
        <taxon>Bacteria</taxon>
        <taxon>Pseudomonadati</taxon>
        <taxon>Bacteroidota</taxon>
        <taxon>Flavobacteriia</taxon>
        <taxon>Flavobacteriales</taxon>
        <taxon>Flavobacteriaceae</taxon>
        <taxon>Xanthomarina</taxon>
    </lineage>
</organism>
<evidence type="ECO:0000313" key="2">
    <source>
        <dbReference type="EMBL" id="HCY80698.1"/>
    </source>
</evidence>